<dbReference type="Gene3D" id="3.50.50.60">
    <property type="entry name" value="FAD/NAD(P)-binding domain"/>
    <property type="match status" value="1"/>
</dbReference>
<name>A0ABZ2XTR7_9RHOB</name>
<sequence>MTTDRIVIAGGGIGGLAAAIGLANRGRDVIVLEKSGAFGEIGAGIQLGPNAFHAFDALGIGDAARNMAVYIDNLRLMDALTAREITRIPLGEEFRAFMGNPYGVVHRGELHRVFLKACQAHDRVELRTDARVIGYDQTQDHARAILEDGQAIQGTAVIGADGLWSKIRSQMLHDGPPRISGHTTYRSVIPVDEMPEDLRWNAATLWAGPKCHIVHYPLSGWKLFNLVVTYHNDAPAPVAGTPVTHDEVRQGFEHVHPKALQVIDKGSNWKKWVLCDRDPVMTWTDGNVALLGDAAHPMLQYFAQGACMAMEDAVCLAEELSRPNVAPQDALVTYQGKRHLRTARVQLQSREIGTHIYHPEGAHADLRNKLMIEKNPLNWYETLSWLYKKK</sequence>
<evidence type="ECO:0000256" key="3">
    <source>
        <dbReference type="ARBA" id="ARBA00022827"/>
    </source>
</evidence>
<accession>A0ABZ2XTR7</accession>
<organism evidence="7 8">
    <name type="scientific">Aliisedimentitalea scapharcae</name>
    <dbReference type="NCBI Taxonomy" id="1524259"/>
    <lineage>
        <taxon>Bacteria</taxon>
        <taxon>Pseudomonadati</taxon>
        <taxon>Pseudomonadota</taxon>
        <taxon>Alphaproteobacteria</taxon>
        <taxon>Rhodobacterales</taxon>
        <taxon>Roseobacteraceae</taxon>
        <taxon>Aliisedimentitalea</taxon>
    </lineage>
</organism>
<protein>
    <submittedName>
        <fullName evidence="7">3-hydroxybenzoate 6-monooxygenase</fullName>
        <ecNumber evidence="7">1.14.13.24</ecNumber>
    </submittedName>
</protein>
<evidence type="ECO:0000256" key="5">
    <source>
        <dbReference type="ARBA" id="ARBA00023033"/>
    </source>
</evidence>
<feature type="domain" description="FAD-binding" evidence="6">
    <location>
        <begin position="6"/>
        <end position="345"/>
    </location>
</feature>
<dbReference type="PANTHER" id="PTHR13789:SF318">
    <property type="entry name" value="GERANYLGERANYL DIPHOSPHATE REDUCTASE"/>
    <property type="match status" value="1"/>
</dbReference>
<dbReference type="PANTHER" id="PTHR13789">
    <property type="entry name" value="MONOOXYGENASE"/>
    <property type="match status" value="1"/>
</dbReference>
<gene>
    <name evidence="7" type="ORF">QEZ52_02810</name>
</gene>
<keyword evidence="4 7" id="KW-0560">Oxidoreductase</keyword>
<proteinExistence type="predicted"/>
<reference evidence="7 8" key="1">
    <citation type="submission" date="2023-04" db="EMBL/GenBank/DDBJ databases">
        <title>Complete genome sequence of Alisedimentitalea scapharcae.</title>
        <authorList>
            <person name="Rong J.-C."/>
            <person name="Yi M.-L."/>
            <person name="Zhao Q."/>
        </authorList>
    </citation>
    <scope>NUCLEOTIDE SEQUENCE [LARGE SCALE GENOMIC DNA]</scope>
    <source>
        <strain evidence="7 8">KCTC 42119</strain>
    </source>
</reference>
<dbReference type="RefSeq" id="WP_406647815.1">
    <property type="nucleotide sequence ID" value="NZ_CP123584.1"/>
</dbReference>
<evidence type="ECO:0000256" key="2">
    <source>
        <dbReference type="ARBA" id="ARBA00022630"/>
    </source>
</evidence>
<dbReference type="InterPro" id="IPR036188">
    <property type="entry name" value="FAD/NAD-bd_sf"/>
</dbReference>
<dbReference type="EMBL" id="CP123584">
    <property type="protein sequence ID" value="WZK89495.1"/>
    <property type="molecule type" value="Genomic_DNA"/>
</dbReference>
<dbReference type="NCBIfam" id="NF006021">
    <property type="entry name" value="PRK08163.1"/>
    <property type="match status" value="1"/>
</dbReference>
<dbReference type="GO" id="GO:0018669">
    <property type="term" value="F:3-hydroxybenzoate 6-monooxygenase activity"/>
    <property type="evidence" value="ECO:0007669"/>
    <property type="project" value="UniProtKB-EC"/>
</dbReference>
<keyword evidence="2" id="KW-0285">Flavoprotein</keyword>
<keyword evidence="3" id="KW-0274">FAD</keyword>
<evidence type="ECO:0000313" key="8">
    <source>
        <dbReference type="Proteomes" id="UP001623232"/>
    </source>
</evidence>
<dbReference type="EC" id="1.14.13.24" evidence="7"/>
<dbReference type="SUPFAM" id="SSF54373">
    <property type="entry name" value="FAD-linked reductases, C-terminal domain"/>
    <property type="match status" value="1"/>
</dbReference>
<dbReference type="Proteomes" id="UP001623232">
    <property type="component" value="Chromosome"/>
</dbReference>
<evidence type="ECO:0000259" key="6">
    <source>
        <dbReference type="Pfam" id="PF01494"/>
    </source>
</evidence>
<dbReference type="SUPFAM" id="SSF51905">
    <property type="entry name" value="FAD/NAD(P)-binding domain"/>
    <property type="match status" value="1"/>
</dbReference>
<keyword evidence="5" id="KW-0503">Monooxygenase</keyword>
<dbReference type="PRINTS" id="PR00420">
    <property type="entry name" value="RNGMNOXGNASE"/>
</dbReference>
<evidence type="ECO:0000256" key="1">
    <source>
        <dbReference type="ARBA" id="ARBA00001974"/>
    </source>
</evidence>
<dbReference type="InterPro" id="IPR050493">
    <property type="entry name" value="FAD-dep_Monooxygenase_BioMet"/>
</dbReference>
<evidence type="ECO:0000256" key="4">
    <source>
        <dbReference type="ARBA" id="ARBA00023002"/>
    </source>
</evidence>
<keyword evidence="8" id="KW-1185">Reference proteome</keyword>
<comment type="cofactor">
    <cofactor evidence="1">
        <name>FAD</name>
        <dbReference type="ChEBI" id="CHEBI:57692"/>
    </cofactor>
</comment>
<evidence type="ECO:0000313" key="7">
    <source>
        <dbReference type="EMBL" id="WZK89495.1"/>
    </source>
</evidence>
<dbReference type="Pfam" id="PF01494">
    <property type="entry name" value="FAD_binding_3"/>
    <property type="match status" value="1"/>
</dbReference>
<dbReference type="InterPro" id="IPR002938">
    <property type="entry name" value="FAD-bd"/>
</dbReference>